<organism evidence="2 3">
    <name type="scientific">Ephemerocybe angulata</name>
    <dbReference type="NCBI Taxonomy" id="980116"/>
    <lineage>
        <taxon>Eukaryota</taxon>
        <taxon>Fungi</taxon>
        <taxon>Dikarya</taxon>
        <taxon>Basidiomycota</taxon>
        <taxon>Agaricomycotina</taxon>
        <taxon>Agaricomycetes</taxon>
        <taxon>Agaricomycetidae</taxon>
        <taxon>Agaricales</taxon>
        <taxon>Agaricineae</taxon>
        <taxon>Psathyrellaceae</taxon>
        <taxon>Ephemerocybe</taxon>
    </lineage>
</organism>
<name>A0A8H5CIN3_9AGAR</name>
<gene>
    <name evidence="2" type="ORF">D9611_001081</name>
</gene>
<keyword evidence="1" id="KW-0732">Signal</keyword>
<protein>
    <submittedName>
        <fullName evidence="2">Uncharacterized protein</fullName>
    </submittedName>
</protein>
<comment type="caution">
    <text evidence="2">The sequence shown here is derived from an EMBL/GenBank/DDBJ whole genome shotgun (WGS) entry which is preliminary data.</text>
</comment>
<dbReference type="EMBL" id="JAACJK010000001">
    <property type="protein sequence ID" value="KAF5342465.1"/>
    <property type="molecule type" value="Genomic_DNA"/>
</dbReference>
<proteinExistence type="predicted"/>
<keyword evidence="3" id="KW-1185">Reference proteome</keyword>
<accession>A0A8H5CIN3</accession>
<dbReference type="Proteomes" id="UP000541558">
    <property type="component" value="Unassembled WGS sequence"/>
</dbReference>
<feature type="signal peptide" evidence="1">
    <location>
        <begin position="1"/>
        <end position="19"/>
    </location>
</feature>
<evidence type="ECO:0000313" key="3">
    <source>
        <dbReference type="Proteomes" id="UP000541558"/>
    </source>
</evidence>
<evidence type="ECO:0000256" key="1">
    <source>
        <dbReference type="SAM" id="SignalP"/>
    </source>
</evidence>
<sequence length="204" mass="20284">MHKSFSLVLAAVLLSTATANNGNGARPSIVTSMPAVIPVGSPGCGSLITSVYEGSVQTTIGGTLTTYVPFTTTFTECANTPTGPLVTYTIYPGPEPTAGTTTTRDIEPANCTTTVIPMTKQTTIGTVTTTVQFNSTSTINCATATGDVTTYLPTTTPTVTPSAGATTGNVNLAGALAGKNGAGVVGASWVVGLVAAAVGAFTLV</sequence>
<evidence type="ECO:0000313" key="2">
    <source>
        <dbReference type="EMBL" id="KAF5342465.1"/>
    </source>
</evidence>
<reference evidence="2 3" key="1">
    <citation type="journal article" date="2020" name="ISME J.">
        <title>Uncovering the hidden diversity of litter-decomposition mechanisms in mushroom-forming fungi.</title>
        <authorList>
            <person name="Floudas D."/>
            <person name="Bentzer J."/>
            <person name="Ahren D."/>
            <person name="Johansson T."/>
            <person name="Persson P."/>
            <person name="Tunlid A."/>
        </authorList>
    </citation>
    <scope>NUCLEOTIDE SEQUENCE [LARGE SCALE GENOMIC DNA]</scope>
    <source>
        <strain evidence="2 3">CBS 175.51</strain>
    </source>
</reference>
<dbReference type="AlphaFoldDB" id="A0A8H5CIN3"/>
<dbReference type="OrthoDB" id="10498531at2759"/>
<feature type="chain" id="PRO_5034670022" evidence="1">
    <location>
        <begin position="20"/>
        <end position="204"/>
    </location>
</feature>